<name>A0ABY5T2E8_9VIRU</name>
<dbReference type="Proteomes" id="UP001160541">
    <property type="component" value="Segment"/>
</dbReference>
<evidence type="ECO:0000313" key="1">
    <source>
        <dbReference type="EMBL" id="UVM80046.1"/>
    </source>
</evidence>
<keyword evidence="2" id="KW-1185">Reference proteome</keyword>
<accession>A0ABY5T2E8</accession>
<protein>
    <submittedName>
        <fullName evidence="1">Uncharacterized protein</fullName>
    </submittedName>
</protein>
<reference evidence="1" key="1">
    <citation type="submission" date="2022-07" db="EMBL/GenBank/DDBJ databases">
        <title>High-quality bacteriophage genomes in the Japanese 4D cohort.</title>
        <authorList>
            <person name="Nishijima S."/>
        </authorList>
    </citation>
    <scope>NUCLEOTIDE SEQUENCE</scope>
    <source>
        <strain evidence="1">0049_62566</strain>
    </source>
</reference>
<dbReference type="EMBL" id="OP030734">
    <property type="protein sequence ID" value="UVM80046.1"/>
    <property type="molecule type" value="Genomic_DNA"/>
</dbReference>
<proteinExistence type="predicted"/>
<evidence type="ECO:0000313" key="2">
    <source>
        <dbReference type="Proteomes" id="UP001160541"/>
    </source>
</evidence>
<organism evidence="1 2">
    <name type="scientific">Bacteriophage sp</name>
    <dbReference type="NCBI Taxonomy" id="38018"/>
    <lineage>
        <taxon>Viruses</taxon>
    </lineage>
</organism>
<sequence>MNLNIEQFTTEITDTLAATGENYTVRTTDLDDYETSYEITKHGSTRKLYITPVEDDMTDMILYNEKGTTLATCTLFNKNDLNITTKELTNLITLCF</sequence>